<feature type="domain" description="HPt" evidence="11">
    <location>
        <begin position="878"/>
        <end position="968"/>
    </location>
</feature>
<name>I3CK28_9GAMM</name>
<proteinExistence type="predicted"/>
<dbReference type="PROSITE" id="PS50109">
    <property type="entry name" value="HIS_KIN"/>
    <property type="match status" value="1"/>
</dbReference>
<dbReference type="eggNOG" id="COG5002">
    <property type="taxonomic scope" value="Bacteria"/>
</dbReference>
<dbReference type="Pfam" id="PF00989">
    <property type="entry name" value="PAS"/>
    <property type="match status" value="1"/>
</dbReference>
<feature type="domain" description="PAS" evidence="10">
    <location>
        <begin position="191"/>
        <end position="230"/>
    </location>
</feature>
<dbReference type="Gene3D" id="3.30.565.10">
    <property type="entry name" value="Histidine kinase-like ATPase, C-terminal domain"/>
    <property type="match status" value="1"/>
</dbReference>
<feature type="domain" description="Response regulatory" evidence="9">
    <location>
        <begin position="558"/>
        <end position="676"/>
    </location>
</feature>
<evidence type="ECO:0000256" key="3">
    <source>
        <dbReference type="ARBA" id="ARBA00022553"/>
    </source>
</evidence>
<accession>I3CK28</accession>
<keyword evidence="7" id="KW-0472">Membrane</keyword>
<evidence type="ECO:0000313" key="13">
    <source>
        <dbReference type="Proteomes" id="UP000005744"/>
    </source>
</evidence>
<dbReference type="AlphaFoldDB" id="I3CK28"/>
<dbReference type="SUPFAM" id="SSF55785">
    <property type="entry name" value="PYP-like sensor domain (PAS domain)"/>
    <property type="match status" value="1"/>
</dbReference>
<dbReference type="Gene3D" id="3.40.50.2300">
    <property type="match status" value="2"/>
</dbReference>
<dbReference type="CDD" id="cd17546">
    <property type="entry name" value="REC_hyHK_CKI1_RcsC-like"/>
    <property type="match status" value="1"/>
</dbReference>
<dbReference type="eggNOG" id="COG0745">
    <property type="taxonomic scope" value="Bacteria"/>
</dbReference>
<feature type="modified residue" description="4-aspartylphosphate" evidence="6">
    <location>
        <position position="612"/>
    </location>
</feature>
<dbReference type="CDD" id="cd00156">
    <property type="entry name" value="REC"/>
    <property type="match status" value="1"/>
</dbReference>
<evidence type="ECO:0000256" key="5">
    <source>
        <dbReference type="PROSITE-ProRule" id="PRU00110"/>
    </source>
</evidence>
<sequence>MKNNLLMKPYILATILSSYLALLLFLTDAKNTTNNLFVFSLFLVFSLILTSIITFFQQKEKNYILSLKTQLNILQVAVNNVPLVIWQINQQGIIQFSAGQLDTFHTTANPLQGTSIFKAYEALPTFLQDIQSAIARRLQYKQLNLEQSKQNYDIYYIPLNDNELLIIACDITPSLHKAQRYLQHIKYQDILLQHVTDGFCVANEHNIISHINLTLCQLTGYSKEELQGQSVSRIIRQGGNSDLPYIQWTGELIHKQGHSVHAFINRFIVRQQEDDPQKSLICYFAQDLTRYKQLESELYQIREMLETSQRAKSTFINIINQGIRTPLNNIIGTTELLLKSPIEPRQQRYSVETIRESSENLLHFFNDILVFSRIETGQLSQELSTIDIHAVIEDLLGQSALAIQRKDLIFGCQFSFAATHLFSGDIDQLRQIVSNLLGYAIKSTQQGSILLKVDLLEETEKNVKLHITLNSHGLINSFVLEDLLSTTPNMDATTHYNTDNLSIMVARHLIDVMGGTFSFYQQTEDQSTLWFDVVLQKTQIVNTTLGSAEQRAKLHNKHVLLVELNPLYRQLINEQLQLWHIQVDYATTVTECLDKLLDAVALRQTYDVVLIDSRLPYLDGMQLSQIIHANPQVSNIPLIILMPEGQDYHTAAVLNEYVLHRPVMPSKLLQHLFSSIFNKVDIMNIGAVSPVVREKCILLAEDNLINQEVMKDMLLQLNCQVTVVNNGEEALQALTQHRYDLIFMDCQMPKMDGYQATEQIRRQEKQHKNNMIHVPIIAVTANAINGARERCFMAGMDDYLSKPINSHDLERMLMRYCGFTYVLTQETSVLAINKLLDHHEHEFIEDETISSSSHLVSINTQEDVLSANIIETMRIDMQKRGINWLIDLFLTEFPRYQAAVYEAIVMLDKDLFYQAVHKLKGGAASVGSVSLVNFCKRLETLSKQNNLNEAAELVEKYLAMECSILETALLEEKKKGK</sequence>
<dbReference type="GO" id="GO:0005886">
    <property type="term" value="C:plasma membrane"/>
    <property type="evidence" value="ECO:0007669"/>
    <property type="project" value="UniProtKB-SubCell"/>
</dbReference>
<dbReference type="InterPro" id="IPR036890">
    <property type="entry name" value="HATPase_C_sf"/>
</dbReference>
<dbReference type="NCBIfam" id="TIGR00229">
    <property type="entry name" value="sensory_box"/>
    <property type="match status" value="1"/>
</dbReference>
<dbReference type="Gene3D" id="1.20.120.160">
    <property type="entry name" value="HPT domain"/>
    <property type="match status" value="1"/>
</dbReference>
<protein>
    <recommendedName>
        <fullName evidence="2">histidine kinase</fullName>
        <ecNumber evidence="2">2.7.13.3</ecNumber>
    </recommendedName>
</protein>
<gene>
    <name evidence="12" type="ORF">BegalDRAFT_3146</name>
</gene>
<evidence type="ECO:0000256" key="7">
    <source>
        <dbReference type="SAM" id="Phobius"/>
    </source>
</evidence>
<dbReference type="Proteomes" id="UP000005744">
    <property type="component" value="Unassembled WGS sequence"/>
</dbReference>
<dbReference type="InterPro" id="IPR011006">
    <property type="entry name" value="CheY-like_superfamily"/>
</dbReference>
<dbReference type="CDD" id="cd00082">
    <property type="entry name" value="HisKA"/>
    <property type="match status" value="1"/>
</dbReference>
<feature type="modified residue" description="Phosphohistidine" evidence="5">
    <location>
        <position position="917"/>
    </location>
</feature>
<dbReference type="CDD" id="cd00088">
    <property type="entry name" value="HPT"/>
    <property type="match status" value="1"/>
</dbReference>
<dbReference type="InterPro" id="IPR035965">
    <property type="entry name" value="PAS-like_dom_sf"/>
</dbReference>
<dbReference type="CDD" id="cd00130">
    <property type="entry name" value="PAS"/>
    <property type="match status" value="1"/>
</dbReference>
<keyword evidence="4" id="KW-0902">Two-component regulatory system</keyword>
<dbReference type="Gene3D" id="1.10.287.130">
    <property type="match status" value="1"/>
</dbReference>
<organism evidence="12 13">
    <name type="scientific">Beggiatoa alba B18LD</name>
    <dbReference type="NCBI Taxonomy" id="395493"/>
    <lineage>
        <taxon>Bacteria</taxon>
        <taxon>Pseudomonadati</taxon>
        <taxon>Pseudomonadota</taxon>
        <taxon>Gammaproteobacteria</taxon>
        <taxon>Thiotrichales</taxon>
        <taxon>Thiotrichaceae</taxon>
        <taxon>Beggiatoa</taxon>
    </lineage>
</organism>
<dbReference type="HOGENOM" id="CLU_000445_104_15_6"/>
<dbReference type="InterPro" id="IPR036097">
    <property type="entry name" value="HisK_dim/P_sf"/>
</dbReference>
<dbReference type="Pfam" id="PF00512">
    <property type="entry name" value="HisKA"/>
    <property type="match status" value="1"/>
</dbReference>
<keyword evidence="13" id="KW-1185">Reference proteome</keyword>
<dbReference type="SUPFAM" id="SSF47384">
    <property type="entry name" value="Homodimeric domain of signal transducing histidine kinase"/>
    <property type="match status" value="1"/>
</dbReference>
<dbReference type="PROSITE" id="PS50112">
    <property type="entry name" value="PAS"/>
    <property type="match status" value="1"/>
</dbReference>
<dbReference type="SMART" id="SM00091">
    <property type="entry name" value="PAS"/>
    <property type="match status" value="2"/>
</dbReference>
<evidence type="ECO:0000256" key="2">
    <source>
        <dbReference type="ARBA" id="ARBA00012438"/>
    </source>
</evidence>
<dbReference type="SUPFAM" id="SSF52172">
    <property type="entry name" value="CheY-like"/>
    <property type="match status" value="2"/>
</dbReference>
<evidence type="ECO:0000256" key="6">
    <source>
        <dbReference type="PROSITE-ProRule" id="PRU00169"/>
    </source>
</evidence>
<keyword evidence="3 6" id="KW-0597">Phosphoprotein</keyword>
<feature type="domain" description="Response regulatory" evidence="9">
    <location>
        <begin position="696"/>
        <end position="817"/>
    </location>
</feature>
<dbReference type="InterPro" id="IPR003661">
    <property type="entry name" value="HisK_dim/P_dom"/>
</dbReference>
<dbReference type="EMBL" id="JH600070">
    <property type="protein sequence ID" value="EIJ43971.1"/>
    <property type="molecule type" value="Genomic_DNA"/>
</dbReference>
<evidence type="ECO:0000259" key="8">
    <source>
        <dbReference type="PROSITE" id="PS50109"/>
    </source>
</evidence>
<dbReference type="InterPro" id="IPR013767">
    <property type="entry name" value="PAS_fold"/>
</dbReference>
<dbReference type="OrthoDB" id="9810730at2"/>
<dbReference type="Pfam" id="PF00072">
    <property type="entry name" value="Response_reg"/>
    <property type="match status" value="2"/>
</dbReference>
<dbReference type="SUPFAM" id="SSF55874">
    <property type="entry name" value="ATPase domain of HSP90 chaperone/DNA topoisomerase II/histidine kinase"/>
    <property type="match status" value="1"/>
</dbReference>
<dbReference type="STRING" id="395493.BegalDRAFT_3146"/>
<evidence type="ECO:0000259" key="10">
    <source>
        <dbReference type="PROSITE" id="PS50112"/>
    </source>
</evidence>
<comment type="catalytic activity">
    <reaction evidence="1">
        <text>ATP + protein L-histidine = ADP + protein N-phospho-L-histidine.</text>
        <dbReference type="EC" id="2.7.13.3"/>
    </reaction>
</comment>
<dbReference type="GO" id="GO:0005524">
    <property type="term" value="F:ATP binding"/>
    <property type="evidence" value="ECO:0007669"/>
    <property type="project" value="UniProtKB-KW"/>
</dbReference>
<dbReference type="GO" id="GO:0000155">
    <property type="term" value="F:phosphorelay sensor kinase activity"/>
    <property type="evidence" value="ECO:0007669"/>
    <property type="project" value="InterPro"/>
</dbReference>
<dbReference type="SUPFAM" id="SSF47226">
    <property type="entry name" value="Histidine-containing phosphotransfer domain, HPT domain"/>
    <property type="match status" value="1"/>
</dbReference>
<dbReference type="PROSITE" id="PS50110">
    <property type="entry name" value="RESPONSE_REGULATORY"/>
    <property type="match status" value="2"/>
</dbReference>
<dbReference type="SMART" id="SM00448">
    <property type="entry name" value="REC"/>
    <property type="match status" value="2"/>
</dbReference>
<evidence type="ECO:0000256" key="4">
    <source>
        <dbReference type="ARBA" id="ARBA00023012"/>
    </source>
</evidence>
<keyword evidence="7" id="KW-0812">Transmembrane</keyword>
<dbReference type="PROSITE" id="PS50894">
    <property type="entry name" value="HPT"/>
    <property type="match status" value="1"/>
</dbReference>
<dbReference type="InterPro" id="IPR036641">
    <property type="entry name" value="HPT_dom_sf"/>
</dbReference>
<dbReference type="Gene3D" id="3.30.450.20">
    <property type="entry name" value="PAS domain"/>
    <property type="match status" value="1"/>
</dbReference>
<feature type="modified residue" description="4-aspartylphosphate" evidence="6">
    <location>
        <position position="745"/>
    </location>
</feature>
<dbReference type="EC" id="2.7.13.3" evidence="2"/>
<feature type="transmembrane region" description="Helical" evidence="7">
    <location>
        <begin position="39"/>
        <end position="56"/>
    </location>
</feature>
<dbReference type="InterPro" id="IPR000014">
    <property type="entry name" value="PAS"/>
</dbReference>
<dbReference type="RefSeq" id="WP_002691627.1">
    <property type="nucleotide sequence ID" value="NZ_JH600070.1"/>
</dbReference>
<dbReference type="InterPro" id="IPR005467">
    <property type="entry name" value="His_kinase_dom"/>
</dbReference>
<evidence type="ECO:0000259" key="9">
    <source>
        <dbReference type="PROSITE" id="PS50110"/>
    </source>
</evidence>
<keyword evidence="7" id="KW-1133">Transmembrane helix</keyword>
<dbReference type="InterPro" id="IPR008207">
    <property type="entry name" value="Sig_transdc_His_kin_Hpt_dom"/>
</dbReference>
<evidence type="ECO:0000259" key="11">
    <source>
        <dbReference type="PROSITE" id="PS50894"/>
    </source>
</evidence>
<evidence type="ECO:0000313" key="12">
    <source>
        <dbReference type="EMBL" id="EIJ43971.1"/>
    </source>
</evidence>
<dbReference type="PANTHER" id="PTHR45339">
    <property type="entry name" value="HYBRID SIGNAL TRANSDUCTION HISTIDINE KINASE J"/>
    <property type="match status" value="1"/>
</dbReference>
<dbReference type="GO" id="GO:0006355">
    <property type="term" value="P:regulation of DNA-templated transcription"/>
    <property type="evidence" value="ECO:0007669"/>
    <property type="project" value="InterPro"/>
</dbReference>
<dbReference type="PANTHER" id="PTHR45339:SF5">
    <property type="entry name" value="HISTIDINE KINASE"/>
    <property type="match status" value="1"/>
</dbReference>
<reference evidence="12 13" key="1">
    <citation type="submission" date="2011-11" db="EMBL/GenBank/DDBJ databases">
        <title>Improved High-Quality Draft sequence of Beggiatoa alba B18lD.</title>
        <authorList>
            <consortium name="US DOE Joint Genome Institute"/>
            <person name="Lucas S."/>
            <person name="Han J."/>
            <person name="Lapidus A."/>
            <person name="Cheng J.-F."/>
            <person name="Goodwin L."/>
            <person name="Pitluck S."/>
            <person name="Peters L."/>
            <person name="Mikhailova N."/>
            <person name="Held B."/>
            <person name="Detter J.C."/>
            <person name="Han C."/>
            <person name="Tapia R."/>
            <person name="Land M."/>
            <person name="Hauser L."/>
            <person name="Kyrpides N."/>
            <person name="Ivanova N."/>
            <person name="Pagani I."/>
            <person name="Samuel K."/>
            <person name="Teske A."/>
            <person name="Mueller J."/>
            <person name="Woyke T."/>
        </authorList>
    </citation>
    <scope>NUCLEOTIDE SEQUENCE [LARGE SCALE GENOMIC DNA]</scope>
    <source>
        <strain evidence="12 13">B18LD</strain>
    </source>
</reference>
<feature type="domain" description="Histidine kinase" evidence="8">
    <location>
        <begin position="318"/>
        <end position="537"/>
    </location>
</feature>
<dbReference type="Pfam" id="PF01627">
    <property type="entry name" value="Hpt"/>
    <property type="match status" value="1"/>
</dbReference>
<dbReference type="SMART" id="SM00388">
    <property type="entry name" value="HisKA"/>
    <property type="match status" value="1"/>
</dbReference>
<evidence type="ECO:0000256" key="1">
    <source>
        <dbReference type="ARBA" id="ARBA00000085"/>
    </source>
</evidence>
<dbReference type="InterPro" id="IPR001789">
    <property type="entry name" value="Sig_transdc_resp-reg_receiver"/>
</dbReference>